<evidence type="ECO:0008006" key="3">
    <source>
        <dbReference type="Google" id="ProtNLM"/>
    </source>
</evidence>
<sequence>ATAVINKYKRRGYTAHTGLLGTDVLRLLGEWASLHAVGDARCQVSSVCRRGVIPDAGDRWLRNIAANLWEHDFSDRGKVSIVKSVGIQCGWWSQVTYGPTVAHVVLHKRATTLFRKRCTSCGVFGNSRSEIWKVVHEEQEVQRLVSGSDWDRKLAEWLNDKLLSKFLGPYHSSVRPNSTQVAHLFASIKAMYTYFRHPPKVFVTLEYYKDVDHCTVICQFLLKNRSNAQGANRLLLGFENQTPPQFITPYPEAPSDDLVQYNIAFNRGSSDWFFPIPVGDADLIAAPWTLGSGRKSISEVVDPLFKSMEKSIDDAIALKPDLFADGKGPRTYFVSYLKCLLRDFIVVFNLDMIELNCYWTTRRNASWFVVEVHVPDDWPCATGTAIRFQLNDKYLATLALGCFAVNFVRNNNALVT</sequence>
<dbReference type="EMBL" id="JBBXMP010000886">
    <property type="protein sequence ID" value="KAL0056842.1"/>
    <property type="molecule type" value="Genomic_DNA"/>
</dbReference>
<gene>
    <name evidence="1" type="ORF">AAF712_016544</name>
</gene>
<name>A0ABR2Z6D2_9AGAR</name>
<evidence type="ECO:0000313" key="2">
    <source>
        <dbReference type="Proteomes" id="UP001437256"/>
    </source>
</evidence>
<evidence type="ECO:0000313" key="1">
    <source>
        <dbReference type="EMBL" id="KAL0056842.1"/>
    </source>
</evidence>
<keyword evidence="2" id="KW-1185">Reference proteome</keyword>
<feature type="non-terminal residue" evidence="1">
    <location>
        <position position="1"/>
    </location>
</feature>
<organism evidence="1 2">
    <name type="scientific">Marasmius tenuissimus</name>
    <dbReference type="NCBI Taxonomy" id="585030"/>
    <lineage>
        <taxon>Eukaryota</taxon>
        <taxon>Fungi</taxon>
        <taxon>Dikarya</taxon>
        <taxon>Basidiomycota</taxon>
        <taxon>Agaricomycotina</taxon>
        <taxon>Agaricomycetes</taxon>
        <taxon>Agaricomycetidae</taxon>
        <taxon>Agaricales</taxon>
        <taxon>Marasmiineae</taxon>
        <taxon>Marasmiaceae</taxon>
        <taxon>Marasmius</taxon>
    </lineage>
</organism>
<dbReference type="Proteomes" id="UP001437256">
    <property type="component" value="Unassembled WGS sequence"/>
</dbReference>
<accession>A0ABR2Z6D2</accession>
<comment type="caution">
    <text evidence="1">The sequence shown here is derived from an EMBL/GenBank/DDBJ whole genome shotgun (WGS) entry which is preliminary data.</text>
</comment>
<proteinExistence type="predicted"/>
<reference evidence="1 2" key="1">
    <citation type="submission" date="2024-05" db="EMBL/GenBank/DDBJ databases">
        <title>A draft genome resource for the thread blight pathogen Marasmius tenuissimus strain MS-2.</title>
        <authorList>
            <person name="Yulfo-Soto G.E."/>
            <person name="Baruah I.K."/>
            <person name="Amoako-Attah I."/>
            <person name="Bukari Y."/>
            <person name="Meinhardt L.W."/>
            <person name="Bailey B.A."/>
            <person name="Cohen S.P."/>
        </authorList>
    </citation>
    <scope>NUCLEOTIDE SEQUENCE [LARGE SCALE GENOMIC DNA]</scope>
    <source>
        <strain evidence="1 2">MS-2</strain>
    </source>
</reference>
<protein>
    <recommendedName>
        <fullName evidence="3">HMG domain-containing protein</fullName>
    </recommendedName>
</protein>